<sequence length="608" mass="67693">MAASKVLIVDDEEDILWGLSGELSRQGLEVMTASKGTEALDLLKKGKVDFLITDIRMPDISGVELLLKARELHPELKVIVMTAYGSEDIKNEVMRKGAISYLEKPFDFEQLLNLLKEKEKEKGTLAEWELTEVLQLLSMEGKTATIKVETSEGEGLIVMVEGEVYDSQLGKLRGEEAFIKILGHVSAPFQVSWEVEKPEKTIEKPLYALLLEAIAGQEELQTKEALKELKELLEEEEKLAEMEGLELEGEKEEKEEEEEEFVEEPFSTPPEPVVSEAGESEQDEEMIEEILKVQGKEEPVEKPKPEGELVESKAVTERTASAEESPGSEKIEGKEAEETEKTEKAPEAEEEKEREEKETGEAPEEKKEEEAVMEAAEEGGEEAKVEEGEAPETVGETGKTEEPGEEAPETAGGEAGEAPMEAEEERPEKEEKTPPETAEPVMTAAESREEENAEAGEEKQAEEEVGVTPSQEAELPSEEGKIAIDLKNLELMLKEYTMDVGDVLLTCIIDVDGRILSHRGRESEGDLAHFAERIRKMVAEADNSLRDTKWGCPAELLLTTNNYMLIVNKLGGEYFHVAVIPRKSGKLGMARVKFREFAKRFEGLLKRS</sequence>
<feature type="compositionally biased region" description="Basic and acidic residues" evidence="3">
    <location>
        <begin position="327"/>
        <end position="347"/>
    </location>
</feature>
<feature type="compositionally biased region" description="Basic and acidic residues" evidence="3">
    <location>
        <begin position="354"/>
        <end position="370"/>
    </location>
</feature>
<accession>A0A7C1BF81</accession>
<dbReference type="Proteomes" id="UP000885931">
    <property type="component" value="Unassembled WGS sequence"/>
</dbReference>
<dbReference type="GO" id="GO:0000160">
    <property type="term" value="P:phosphorelay signal transduction system"/>
    <property type="evidence" value="ECO:0007669"/>
    <property type="project" value="InterPro"/>
</dbReference>
<dbReference type="InterPro" id="IPR025497">
    <property type="entry name" value="PatA-like_N"/>
</dbReference>
<feature type="modified residue" description="4-aspartylphosphate" evidence="2">
    <location>
        <position position="54"/>
    </location>
</feature>
<dbReference type="SUPFAM" id="SSF103196">
    <property type="entry name" value="Roadblock/LC7 domain"/>
    <property type="match status" value="1"/>
</dbReference>
<dbReference type="InterPro" id="IPR011006">
    <property type="entry name" value="CheY-like_superfamily"/>
</dbReference>
<protein>
    <submittedName>
        <fullName evidence="5">Response regulator</fullName>
    </submittedName>
</protein>
<dbReference type="Gene3D" id="3.40.50.2300">
    <property type="match status" value="1"/>
</dbReference>
<proteinExistence type="predicted"/>
<dbReference type="AlphaFoldDB" id="A0A7C1BF81"/>
<name>A0A7C1BF81_UNCW3</name>
<reference evidence="5" key="1">
    <citation type="journal article" date="2020" name="mSystems">
        <title>Genome- and Community-Level Interaction Insights into Carbon Utilization and Element Cycling Functions of Hydrothermarchaeota in Hydrothermal Sediment.</title>
        <authorList>
            <person name="Zhou Z."/>
            <person name="Liu Y."/>
            <person name="Xu W."/>
            <person name="Pan J."/>
            <person name="Luo Z.H."/>
            <person name="Li M."/>
        </authorList>
    </citation>
    <scope>NUCLEOTIDE SEQUENCE [LARGE SCALE GENOMIC DNA]</scope>
    <source>
        <strain evidence="5">HyVt-237</strain>
    </source>
</reference>
<keyword evidence="1 2" id="KW-0597">Phosphoprotein</keyword>
<feature type="compositionally biased region" description="Acidic residues" evidence="3">
    <location>
        <begin position="278"/>
        <end position="288"/>
    </location>
</feature>
<dbReference type="Gene3D" id="3.30.450.30">
    <property type="entry name" value="Dynein light chain 2a, cytoplasmic"/>
    <property type="match status" value="1"/>
</dbReference>
<gene>
    <name evidence="5" type="ORF">ENG67_06590</name>
</gene>
<dbReference type="PROSITE" id="PS50110">
    <property type="entry name" value="RESPONSE_REGULATORY"/>
    <property type="match status" value="1"/>
</dbReference>
<organism evidence="5">
    <name type="scientific">candidate division WOR-3 bacterium</name>
    <dbReference type="NCBI Taxonomy" id="2052148"/>
    <lineage>
        <taxon>Bacteria</taxon>
        <taxon>Bacteria division WOR-3</taxon>
    </lineage>
</organism>
<feature type="compositionally biased region" description="Low complexity" evidence="3">
    <location>
        <begin position="409"/>
        <end position="419"/>
    </location>
</feature>
<comment type="caution">
    <text evidence="5">The sequence shown here is derived from an EMBL/GenBank/DDBJ whole genome shotgun (WGS) entry which is preliminary data.</text>
</comment>
<feature type="compositionally biased region" description="Basic and acidic residues" evidence="3">
    <location>
        <begin position="289"/>
        <end position="316"/>
    </location>
</feature>
<feature type="compositionally biased region" description="Acidic residues" evidence="3">
    <location>
        <begin position="371"/>
        <end position="380"/>
    </location>
</feature>
<dbReference type="Pfam" id="PF00072">
    <property type="entry name" value="Response_reg"/>
    <property type="match status" value="1"/>
</dbReference>
<dbReference type="PANTHER" id="PTHR44591:SF3">
    <property type="entry name" value="RESPONSE REGULATORY DOMAIN-CONTAINING PROTEIN"/>
    <property type="match status" value="1"/>
</dbReference>
<dbReference type="SMART" id="SM00448">
    <property type="entry name" value="REC"/>
    <property type="match status" value="1"/>
</dbReference>
<feature type="domain" description="Response regulatory" evidence="4">
    <location>
        <begin position="5"/>
        <end position="119"/>
    </location>
</feature>
<dbReference type="CDD" id="cd00156">
    <property type="entry name" value="REC"/>
    <property type="match status" value="1"/>
</dbReference>
<dbReference type="Pfam" id="PF14332">
    <property type="entry name" value="DUF4388"/>
    <property type="match status" value="1"/>
</dbReference>
<evidence type="ECO:0000256" key="1">
    <source>
        <dbReference type="ARBA" id="ARBA00022553"/>
    </source>
</evidence>
<dbReference type="PANTHER" id="PTHR44591">
    <property type="entry name" value="STRESS RESPONSE REGULATOR PROTEIN 1"/>
    <property type="match status" value="1"/>
</dbReference>
<feature type="compositionally biased region" description="Acidic residues" evidence="3">
    <location>
        <begin position="241"/>
        <end position="263"/>
    </location>
</feature>
<evidence type="ECO:0000256" key="2">
    <source>
        <dbReference type="PROSITE-ProRule" id="PRU00169"/>
    </source>
</evidence>
<evidence type="ECO:0000313" key="5">
    <source>
        <dbReference type="EMBL" id="HDM90854.1"/>
    </source>
</evidence>
<dbReference type="SUPFAM" id="SSF52172">
    <property type="entry name" value="CheY-like"/>
    <property type="match status" value="1"/>
</dbReference>
<dbReference type="InterPro" id="IPR050595">
    <property type="entry name" value="Bact_response_regulator"/>
</dbReference>
<dbReference type="EMBL" id="DRBW01000242">
    <property type="protein sequence ID" value="HDM90854.1"/>
    <property type="molecule type" value="Genomic_DNA"/>
</dbReference>
<feature type="compositionally biased region" description="Acidic residues" evidence="3">
    <location>
        <begin position="448"/>
        <end position="465"/>
    </location>
</feature>
<evidence type="ECO:0000259" key="4">
    <source>
        <dbReference type="PROSITE" id="PS50110"/>
    </source>
</evidence>
<dbReference type="InterPro" id="IPR001789">
    <property type="entry name" value="Sig_transdc_resp-reg_receiver"/>
</dbReference>
<evidence type="ECO:0000256" key="3">
    <source>
        <dbReference type="SAM" id="MobiDB-lite"/>
    </source>
</evidence>
<feature type="region of interest" description="Disordered" evidence="3">
    <location>
        <begin position="241"/>
        <end position="479"/>
    </location>
</feature>